<evidence type="ECO:0000256" key="1">
    <source>
        <dbReference type="SAM" id="SignalP"/>
    </source>
</evidence>
<accession>A0ABS6ZHE7</accession>
<organism evidence="3 4">
    <name type="scientific">Streptomyces bambusae</name>
    <dbReference type="NCBI Taxonomy" id="1550616"/>
    <lineage>
        <taxon>Bacteria</taxon>
        <taxon>Bacillati</taxon>
        <taxon>Actinomycetota</taxon>
        <taxon>Actinomycetes</taxon>
        <taxon>Kitasatosporales</taxon>
        <taxon>Streptomycetaceae</taxon>
        <taxon>Streptomyces</taxon>
    </lineage>
</organism>
<evidence type="ECO:0000313" key="3">
    <source>
        <dbReference type="EMBL" id="MBW5487167.1"/>
    </source>
</evidence>
<proteinExistence type="predicted"/>
<gene>
    <name evidence="3" type="ORF">GPJ59_36515</name>
</gene>
<feature type="chain" id="PRO_5047528245" description="DUF6299 domain-containing protein" evidence="1">
    <location>
        <begin position="24"/>
        <end position="148"/>
    </location>
</feature>
<dbReference type="EMBL" id="WTFF01000685">
    <property type="protein sequence ID" value="MBW5487167.1"/>
    <property type="molecule type" value="Genomic_DNA"/>
</dbReference>
<feature type="domain" description="DUF6299" evidence="2">
    <location>
        <begin position="33"/>
        <end position="117"/>
    </location>
</feature>
<dbReference type="RefSeq" id="WP_219672395.1">
    <property type="nucleotide sequence ID" value="NZ_WTFF01000685.1"/>
</dbReference>
<dbReference type="InterPro" id="IPR046266">
    <property type="entry name" value="DUF6299"/>
</dbReference>
<dbReference type="Proteomes" id="UP000812013">
    <property type="component" value="Unassembled WGS sequence"/>
</dbReference>
<evidence type="ECO:0000313" key="4">
    <source>
        <dbReference type="Proteomes" id="UP000812013"/>
    </source>
</evidence>
<dbReference type="Pfam" id="PF19816">
    <property type="entry name" value="DUF6299"/>
    <property type="match status" value="1"/>
</dbReference>
<keyword evidence="1" id="KW-0732">Signal</keyword>
<sequence length="148" mass="15204">MRISPRRLAVAALSALATATVFATPAGAGGHGDGISVSPYGTISDDGAVTLHGTYRCSAASPHGVQIQAAVAQDSTRVGFGGEEAVCDGRQHKWSATVGPAWGRVLHEGPAGAEVRLQSATLGSSPFSVRVSYLAESHGDIVLRHKHH</sequence>
<feature type="signal peptide" evidence="1">
    <location>
        <begin position="1"/>
        <end position="23"/>
    </location>
</feature>
<protein>
    <recommendedName>
        <fullName evidence="2">DUF6299 domain-containing protein</fullName>
    </recommendedName>
</protein>
<name>A0ABS6ZHE7_9ACTN</name>
<evidence type="ECO:0000259" key="2">
    <source>
        <dbReference type="Pfam" id="PF19816"/>
    </source>
</evidence>
<reference evidence="3 4" key="1">
    <citation type="submission" date="2019-12" db="EMBL/GenBank/DDBJ databases">
        <title>Genome sequence of Streptomyces bambusae.</title>
        <authorList>
            <person name="Bansal K."/>
            <person name="Choksket S."/>
            <person name="Korpole S."/>
            <person name="Patil P.B."/>
        </authorList>
    </citation>
    <scope>NUCLEOTIDE SEQUENCE [LARGE SCALE GENOMIC DNA]</scope>
    <source>
        <strain evidence="3 4">SK60</strain>
    </source>
</reference>
<comment type="caution">
    <text evidence="3">The sequence shown here is derived from an EMBL/GenBank/DDBJ whole genome shotgun (WGS) entry which is preliminary data.</text>
</comment>
<keyword evidence="4" id="KW-1185">Reference proteome</keyword>